<reference evidence="2 3" key="1">
    <citation type="submission" date="2016-05" db="EMBL/GenBank/DDBJ databases">
        <title>A degradative enzymes factory behind the ericoid mycorrhizal symbiosis.</title>
        <authorList>
            <consortium name="DOE Joint Genome Institute"/>
            <person name="Martino E."/>
            <person name="Morin E."/>
            <person name="Grelet G."/>
            <person name="Kuo A."/>
            <person name="Kohler A."/>
            <person name="Daghino S."/>
            <person name="Barry K."/>
            <person name="Choi C."/>
            <person name="Cichocki N."/>
            <person name="Clum A."/>
            <person name="Copeland A."/>
            <person name="Hainaut M."/>
            <person name="Haridas S."/>
            <person name="Labutti K."/>
            <person name="Lindquist E."/>
            <person name="Lipzen A."/>
            <person name="Khouja H.-R."/>
            <person name="Murat C."/>
            <person name="Ohm R."/>
            <person name="Olson A."/>
            <person name="Spatafora J."/>
            <person name="Veneault-Fourrey C."/>
            <person name="Henrissat B."/>
            <person name="Grigoriev I."/>
            <person name="Martin F."/>
            <person name="Perotto S."/>
        </authorList>
    </citation>
    <scope>NUCLEOTIDE SEQUENCE [LARGE SCALE GENOMIC DNA]</scope>
    <source>
        <strain evidence="2 3">UAMH 7357</strain>
    </source>
</reference>
<sequence length="602" mass="66390">MPRGFDNVLGSLPPDAIPQDFDLSTVPFLDLTEEVLNNFSRSSADDGCLWRDFLCMTGQIKTFYGVDKIKEKWAGYSQEKLPRYFQAGEPEISRPAPSSSWIDVPFAFVTRQEGGLVGNCSGTISFVPSHDGTGWKVWMLRTVLENFEGCGHPDDPSPIFSTANSFSSPPGQLEHRVSVLIIGGGQAGLSLSGRLGALSIPYILLEKESEIGKSWTGKYDGVRQHTIREMNNLPFDRTYKPSDPMLLPAKLVAEGFQNYVKKYRINIWLAAEVEKCLPSNGEIGWEVNVRKGGKSYVIKARHLVLSMGASLSVPNPPKVPNADSFKGDILDLGNFKNSSSWRGKKGIVVGSATGGHDVAQDMLDNGLASITMIQRNKTPIFPIEWVVKGQSSLYNLQTPPEVADRRVDTQPLKISREAQRIHFNAAKEAEKERFDALEGVGFRVDRDANLNDWILFRGGGYYIDVGTSARIVSGEIKVKSGDPVKGFVENGLEFESGDIMEADLVVFATGYQRDPRIQAATVVGKEIAKSMRTSRGLDKDGEFDGNMMPVGKALWLLGGAVSQARWNSRFIALQIQAELMGNPFPQCRWEESEAGRVKITKL</sequence>
<dbReference type="Proteomes" id="UP000235672">
    <property type="component" value="Unassembled WGS sequence"/>
</dbReference>
<dbReference type="OrthoDB" id="74360at2759"/>
<gene>
    <name evidence="2" type="ORF">NA56DRAFT_676125</name>
</gene>
<dbReference type="PANTHER" id="PTHR43539:SF68">
    <property type="entry name" value="FLAVIN-BINDING MONOOXYGENASE-LIKE PROTEIN (AFU_ORTHOLOGUE AFUA_4G09220)"/>
    <property type="match status" value="1"/>
</dbReference>
<dbReference type="STRING" id="1745343.A0A2J6QLF8"/>
<organism evidence="2 3">
    <name type="scientific">Hyaloscypha hepaticicola</name>
    <dbReference type="NCBI Taxonomy" id="2082293"/>
    <lineage>
        <taxon>Eukaryota</taxon>
        <taxon>Fungi</taxon>
        <taxon>Dikarya</taxon>
        <taxon>Ascomycota</taxon>
        <taxon>Pezizomycotina</taxon>
        <taxon>Leotiomycetes</taxon>
        <taxon>Helotiales</taxon>
        <taxon>Hyaloscyphaceae</taxon>
        <taxon>Hyaloscypha</taxon>
    </lineage>
</organism>
<keyword evidence="3" id="KW-1185">Reference proteome</keyword>
<dbReference type="AlphaFoldDB" id="A0A2J6QLF8"/>
<evidence type="ECO:0000256" key="1">
    <source>
        <dbReference type="ARBA" id="ARBA00023002"/>
    </source>
</evidence>
<accession>A0A2J6QLF8</accession>
<dbReference type="Gene3D" id="3.50.50.60">
    <property type="entry name" value="FAD/NAD(P)-binding domain"/>
    <property type="match status" value="1"/>
</dbReference>
<dbReference type="InterPro" id="IPR050982">
    <property type="entry name" value="Auxin_biosynth/cation_transpt"/>
</dbReference>
<protein>
    <submittedName>
        <fullName evidence="2">FAD/NAD(P)-binding domain-containing protein</fullName>
    </submittedName>
</protein>
<dbReference type="Pfam" id="PF13738">
    <property type="entry name" value="Pyr_redox_3"/>
    <property type="match status" value="1"/>
</dbReference>
<keyword evidence="1" id="KW-0560">Oxidoreductase</keyword>
<name>A0A2J6QLF8_9HELO</name>
<proteinExistence type="predicted"/>
<dbReference type="GO" id="GO:0004497">
    <property type="term" value="F:monooxygenase activity"/>
    <property type="evidence" value="ECO:0007669"/>
    <property type="project" value="TreeGrafter"/>
</dbReference>
<evidence type="ECO:0000313" key="2">
    <source>
        <dbReference type="EMBL" id="PMD27118.1"/>
    </source>
</evidence>
<dbReference type="GO" id="GO:0050660">
    <property type="term" value="F:flavin adenine dinucleotide binding"/>
    <property type="evidence" value="ECO:0007669"/>
    <property type="project" value="TreeGrafter"/>
</dbReference>
<dbReference type="EMBL" id="KZ613466">
    <property type="protein sequence ID" value="PMD27118.1"/>
    <property type="molecule type" value="Genomic_DNA"/>
</dbReference>
<evidence type="ECO:0000313" key="3">
    <source>
        <dbReference type="Proteomes" id="UP000235672"/>
    </source>
</evidence>
<dbReference type="InterPro" id="IPR036188">
    <property type="entry name" value="FAD/NAD-bd_sf"/>
</dbReference>
<dbReference type="PANTHER" id="PTHR43539">
    <property type="entry name" value="FLAVIN-BINDING MONOOXYGENASE-LIKE PROTEIN (AFU_ORTHOLOGUE AFUA_4G09220)"/>
    <property type="match status" value="1"/>
</dbReference>
<dbReference type="SUPFAM" id="SSF51905">
    <property type="entry name" value="FAD/NAD(P)-binding domain"/>
    <property type="match status" value="2"/>
</dbReference>